<dbReference type="PANTHER" id="PTHR14140">
    <property type="entry name" value="E3 UBIQUITIN-PROTEIN LIGASE UHRF-RELATED"/>
    <property type="match status" value="1"/>
</dbReference>
<gene>
    <name evidence="2" type="ORF">H9L13_07765</name>
</gene>
<reference evidence="2 3" key="1">
    <citation type="submission" date="2020-08" db="EMBL/GenBank/DDBJ databases">
        <title>Genome sequence of Sphingomonas lutea KCTC 23642T.</title>
        <authorList>
            <person name="Hyun D.-W."/>
            <person name="Bae J.-W."/>
        </authorList>
    </citation>
    <scope>NUCLEOTIDE SEQUENCE [LARGE SCALE GENOMIC DNA]</scope>
    <source>
        <strain evidence="2 3">KCTC 23642</strain>
    </source>
</reference>
<dbReference type="InterPro" id="IPR015947">
    <property type="entry name" value="PUA-like_sf"/>
</dbReference>
<dbReference type="Pfam" id="PF02182">
    <property type="entry name" value="SAD_SRA"/>
    <property type="match status" value="1"/>
</dbReference>
<evidence type="ECO:0000313" key="2">
    <source>
        <dbReference type="EMBL" id="QNN66608.1"/>
    </source>
</evidence>
<keyword evidence="3" id="KW-1185">Reference proteome</keyword>
<accession>A0A7G9SFI3</accession>
<dbReference type="Gene3D" id="2.30.280.10">
    <property type="entry name" value="SRA-YDG"/>
    <property type="match status" value="1"/>
</dbReference>
<sequence length="308" mass="33530">MLFGLRFFTFIRSTLRGDVVAFGAIAGIPVGTHFERRADVAAAGVHRALIGGIVGRPDAGAESIVASGGYEDDEDLGDVIIYTGQGGRNPETGRQVAHQSFTRGNAALVTSCLRGIPVRVVRGSTNAGYTYAGLFRVDEYWMEQGRAGFQICRFRMVAEEEAGEDRVTPPQPAKRIATTVLRIVRDTKVSQQVKALNDFTCQVCGTRLMCVGGPYAEGAHIRPLGKPHNGPDVLENLLCLCANHHVLFDHGGFVIDEGYLVLGLGEPTPLLGMTKPGQQFLAYHRSLWQQTSILTSENSLMLVKEWEE</sequence>
<name>A0A7G9SFI3_9SPHN</name>
<evidence type="ECO:0000313" key="3">
    <source>
        <dbReference type="Proteomes" id="UP000515971"/>
    </source>
</evidence>
<dbReference type="InterPro" id="IPR036987">
    <property type="entry name" value="SRA-YDG_sf"/>
</dbReference>
<dbReference type="KEGG" id="slut:H9L13_07765"/>
<organism evidence="2 3">
    <name type="scientific">Sphingomonas lutea</name>
    <dbReference type="NCBI Taxonomy" id="1045317"/>
    <lineage>
        <taxon>Bacteria</taxon>
        <taxon>Pseudomonadati</taxon>
        <taxon>Pseudomonadota</taxon>
        <taxon>Alphaproteobacteria</taxon>
        <taxon>Sphingomonadales</taxon>
        <taxon>Sphingomonadaceae</taxon>
        <taxon>Sphingomonas</taxon>
    </lineage>
</organism>
<dbReference type="InterPro" id="IPR003105">
    <property type="entry name" value="SRA_YDG"/>
</dbReference>
<dbReference type="GO" id="GO:0061630">
    <property type="term" value="F:ubiquitin protein ligase activity"/>
    <property type="evidence" value="ECO:0007669"/>
    <property type="project" value="TreeGrafter"/>
</dbReference>
<dbReference type="GO" id="GO:0004519">
    <property type="term" value="F:endonuclease activity"/>
    <property type="evidence" value="ECO:0007669"/>
    <property type="project" value="UniProtKB-KW"/>
</dbReference>
<keyword evidence="2" id="KW-0255">Endonuclease</keyword>
<protein>
    <submittedName>
        <fullName evidence="2">HNH endonuclease</fullName>
    </submittedName>
</protein>
<dbReference type="SMART" id="SM00466">
    <property type="entry name" value="SRA"/>
    <property type="match status" value="1"/>
</dbReference>
<dbReference type="InterPro" id="IPR045134">
    <property type="entry name" value="UHRF1/2-like"/>
</dbReference>
<dbReference type="Pfam" id="PF13391">
    <property type="entry name" value="HNH_2"/>
    <property type="match status" value="1"/>
</dbReference>
<dbReference type="GO" id="GO:0044027">
    <property type="term" value="P:negative regulation of gene expression via chromosomal CpG island methylation"/>
    <property type="evidence" value="ECO:0007669"/>
    <property type="project" value="TreeGrafter"/>
</dbReference>
<keyword evidence="2" id="KW-0378">Hydrolase</keyword>
<dbReference type="EMBL" id="CP060718">
    <property type="protein sequence ID" value="QNN66608.1"/>
    <property type="molecule type" value="Genomic_DNA"/>
</dbReference>
<dbReference type="InterPro" id="IPR003615">
    <property type="entry name" value="HNH_nuc"/>
</dbReference>
<dbReference type="Proteomes" id="UP000515971">
    <property type="component" value="Chromosome"/>
</dbReference>
<dbReference type="PROSITE" id="PS51015">
    <property type="entry name" value="YDG"/>
    <property type="match status" value="1"/>
</dbReference>
<feature type="domain" description="YDG" evidence="1">
    <location>
        <begin position="23"/>
        <end position="158"/>
    </location>
</feature>
<dbReference type="SUPFAM" id="SSF88697">
    <property type="entry name" value="PUA domain-like"/>
    <property type="match status" value="1"/>
</dbReference>
<dbReference type="AlphaFoldDB" id="A0A7G9SFI3"/>
<dbReference type="GO" id="GO:0016567">
    <property type="term" value="P:protein ubiquitination"/>
    <property type="evidence" value="ECO:0007669"/>
    <property type="project" value="TreeGrafter"/>
</dbReference>
<proteinExistence type="predicted"/>
<keyword evidence="2" id="KW-0540">Nuclease</keyword>
<dbReference type="PANTHER" id="PTHR14140:SF27">
    <property type="entry name" value="OS04G0289800 PROTEIN"/>
    <property type="match status" value="1"/>
</dbReference>
<evidence type="ECO:0000259" key="1">
    <source>
        <dbReference type="PROSITE" id="PS51015"/>
    </source>
</evidence>
<dbReference type="CDD" id="cd00085">
    <property type="entry name" value="HNHc"/>
    <property type="match status" value="1"/>
</dbReference>